<evidence type="ECO:0000259" key="5">
    <source>
        <dbReference type="Pfam" id="PF00389"/>
    </source>
</evidence>
<dbReference type="GO" id="GO:0051287">
    <property type="term" value="F:NAD binding"/>
    <property type="evidence" value="ECO:0007669"/>
    <property type="project" value="InterPro"/>
</dbReference>
<keyword evidence="2 4" id="KW-0560">Oxidoreductase</keyword>
<evidence type="ECO:0000256" key="4">
    <source>
        <dbReference type="RuleBase" id="RU003719"/>
    </source>
</evidence>
<feature type="domain" description="D-isomer specific 2-hydroxyacid dehydrogenase NAD-binding" evidence="6">
    <location>
        <begin position="112"/>
        <end position="284"/>
    </location>
</feature>
<dbReference type="InterPro" id="IPR036291">
    <property type="entry name" value="NAD(P)-bd_dom_sf"/>
</dbReference>
<reference evidence="7" key="1">
    <citation type="submission" date="2021-03" db="EMBL/GenBank/DDBJ databases">
        <title>Antimicrobial resistance genes in bacteria isolated from Japanese honey, and their potential for conferring macrolide and lincosamide resistance in the American foulbrood pathogen Paenibacillus larvae.</title>
        <authorList>
            <person name="Okamoto M."/>
            <person name="Kumagai M."/>
            <person name="Kanamori H."/>
            <person name="Takamatsu D."/>
        </authorList>
    </citation>
    <scope>NUCLEOTIDE SEQUENCE</scope>
    <source>
        <strain evidence="7">J27TS8</strain>
    </source>
</reference>
<accession>A0A919WE00</accession>
<dbReference type="FunFam" id="3.40.50.720:FF:000203">
    <property type="entry name" value="D-3-phosphoglycerate dehydrogenase (SerA)"/>
    <property type="match status" value="1"/>
</dbReference>
<name>A0A919WE00_9BACI</name>
<organism evidence="7 8">
    <name type="scientific">Robertmurraya siralis</name>
    <dbReference type="NCBI Taxonomy" id="77777"/>
    <lineage>
        <taxon>Bacteria</taxon>
        <taxon>Bacillati</taxon>
        <taxon>Bacillota</taxon>
        <taxon>Bacilli</taxon>
        <taxon>Bacillales</taxon>
        <taxon>Bacillaceae</taxon>
        <taxon>Robertmurraya</taxon>
    </lineage>
</organism>
<dbReference type="Gene3D" id="3.40.50.720">
    <property type="entry name" value="NAD(P)-binding Rossmann-like Domain"/>
    <property type="match status" value="2"/>
</dbReference>
<dbReference type="RefSeq" id="WP_212933079.1">
    <property type="nucleotide sequence ID" value="NZ_BORC01000001.1"/>
</dbReference>
<dbReference type="Proteomes" id="UP000682111">
    <property type="component" value="Unassembled WGS sequence"/>
</dbReference>
<dbReference type="InterPro" id="IPR029752">
    <property type="entry name" value="D-isomer_DH_CS1"/>
</dbReference>
<dbReference type="PROSITE" id="PS00670">
    <property type="entry name" value="D_2_HYDROXYACID_DH_2"/>
    <property type="match status" value="1"/>
</dbReference>
<dbReference type="SUPFAM" id="SSF51735">
    <property type="entry name" value="NAD(P)-binding Rossmann-fold domains"/>
    <property type="match status" value="1"/>
</dbReference>
<dbReference type="AlphaFoldDB" id="A0A919WE00"/>
<sequence>MPKVLITPRSFGKHSDEAKRILIANGYEVVENPYGRILTEEEMKKEIADVDAVIVGIDPLNGEVLSCAKNLKVISKYGVGTDNIDIEFCKGHNIPVTVTRNANSDSVADFTFALMLAIARRVVEIDKSCRALNWGKKASIGVHGKTLGVIGTGAIGRGVIKRACGFEMKILAYDVYPDDEIAQEYDATYVEFETLLKESDFITLHLPATRETTDLLSEKEFSMMKETAVLINTARGELIDEDALYDALKNKRIWGAGLDVFKKEPPEKIELLELENIILGAHAAASSVDAVNKMSLMAVENILANFK</sequence>
<keyword evidence="8" id="KW-1185">Reference proteome</keyword>
<dbReference type="Pfam" id="PF02826">
    <property type="entry name" value="2-Hacid_dh_C"/>
    <property type="match status" value="1"/>
</dbReference>
<dbReference type="InterPro" id="IPR006140">
    <property type="entry name" value="D-isomer_DH_NAD-bd"/>
</dbReference>
<dbReference type="GO" id="GO:0016618">
    <property type="term" value="F:hydroxypyruvate reductase [NAD(P)H] activity"/>
    <property type="evidence" value="ECO:0007669"/>
    <property type="project" value="TreeGrafter"/>
</dbReference>
<protein>
    <submittedName>
        <fullName evidence="7">2-hydroxyacid dehydrogenase</fullName>
    </submittedName>
</protein>
<dbReference type="PROSITE" id="PS00065">
    <property type="entry name" value="D_2_HYDROXYACID_DH_1"/>
    <property type="match status" value="1"/>
</dbReference>
<dbReference type="SUPFAM" id="SSF52283">
    <property type="entry name" value="Formate/glycerate dehydrogenase catalytic domain-like"/>
    <property type="match status" value="1"/>
</dbReference>
<keyword evidence="3" id="KW-0520">NAD</keyword>
<dbReference type="PROSITE" id="PS00671">
    <property type="entry name" value="D_2_HYDROXYACID_DH_3"/>
    <property type="match status" value="1"/>
</dbReference>
<dbReference type="PANTHER" id="PTHR10996:SF283">
    <property type="entry name" value="GLYOXYLATE_HYDROXYPYRUVATE REDUCTASE B"/>
    <property type="match status" value="1"/>
</dbReference>
<dbReference type="InterPro" id="IPR006139">
    <property type="entry name" value="D-isomer_2_OHA_DH_cat_dom"/>
</dbReference>
<dbReference type="GO" id="GO:0005829">
    <property type="term" value="C:cytosol"/>
    <property type="evidence" value="ECO:0007669"/>
    <property type="project" value="TreeGrafter"/>
</dbReference>
<evidence type="ECO:0000256" key="3">
    <source>
        <dbReference type="ARBA" id="ARBA00023027"/>
    </source>
</evidence>
<gene>
    <name evidence="7" type="ORF">J27TS8_00090</name>
</gene>
<dbReference type="CDD" id="cd12172">
    <property type="entry name" value="PGDH_like_2"/>
    <property type="match status" value="1"/>
</dbReference>
<feature type="domain" description="D-isomer specific 2-hydroxyacid dehydrogenase catalytic" evidence="5">
    <location>
        <begin position="17"/>
        <end position="304"/>
    </location>
</feature>
<evidence type="ECO:0000256" key="2">
    <source>
        <dbReference type="ARBA" id="ARBA00023002"/>
    </source>
</evidence>
<dbReference type="EMBL" id="BORC01000001">
    <property type="protein sequence ID" value="GIN60016.1"/>
    <property type="molecule type" value="Genomic_DNA"/>
</dbReference>
<dbReference type="GO" id="GO:0030267">
    <property type="term" value="F:glyoxylate reductase (NADPH) activity"/>
    <property type="evidence" value="ECO:0007669"/>
    <property type="project" value="TreeGrafter"/>
</dbReference>
<evidence type="ECO:0000259" key="6">
    <source>
        <dbReference type="Pfam" id="PF02826"/>
    </source>
</evidence>
<comment type="caution">
    <text evidence="7">The sequence shown here is derived from an EMBL/GenBank/DDBJ whole genome shotgun (WGS) entry which is preliminary data.</text>
</comment>
<evidence type="ECO:0000256" key="1">
    <source>
        <dbReference type="ARBA" id="ARBA00005854"/>
    </source>
</evidence>
<dbReference type="Pfam" id="PF00389">
    <property type="entry name" value="2-Hacid_dh"/>
    <property type="match status" value="1"/>
</dbReference>
<comment type="similarity">
    <text evidence="1 4">Belongs to the D-isomer specific 2-hydroxyacid dehydrogenase family.</text>
</comment>
<dbReference type="InterPro" id="IPR050223">
    <property type="entry name" value="D-isomer_2-hydroxyacid_DH"/>
</dbReference>
<dbReference type="PANTHER" id="PTHR10996">
    <property type="entry name" value="2-HYDROXYACID DEHYDROGENASE-RELATED"/>
    <property type="match status" value="1"/>
</dbReference>
<evidence type="ECO:0000313" key="7">
    <source>
        <dbReference type="EMBL" id="GIN60016.1"/>
    </source>
</evidence>
<dbReference type="InterPro" id="IPR029753">
    <property type="entry name" value="D-isomer_DH_CS"/>
</dbReference>
<evidence type="ECO:0000313" key="8">
    <source>
        <dbReference type="Proteomes" id="UP000682111"/>
    </source>
</evidence>
<proteinExistence type="inferred from homology"/>